<evidence type="ECO:0000256" key="8">
    <source>
        <dbReference type="ARBA" id="ARBA00022691"/>
    </source>
</evidence>
<dbReference type="NCBIfam" id="TIGR03840">
    <property type="entry name" value="TMPT_Se_Te"/>
    <property type="match status" value="1"/>
</dbReference>
<evidence type="ECO:0000256" key="5">
    <source>
        <dbReference type="ARBA" id="ARBA00022490"/>
    </source>
</evidence>
<accession>A0A1Y0CW72</accession>
<feature type="binding site" evidence="9">
    <location>
        <position position="45"/>
    </location>
    <ligand>
        <name>S-adenosyl-L-methionine</name>
        <dbReference type="ChEBI" id="CHEBI:59789"/>
    </ligand>
</feature>
<evidence type="ECO:0000256" key="3">
    <source>
        <dbReference type="ARBA" id="ARBA00008145"/>
    </source>
</evidence>
<dbReference type="SUPFAM" id="SSF53335">
    <property type="entry name" value="S-adenosyl-L-methionine-dependent methyltransferases"/>
    <property type="match status" value="1"/>
</dbReference>
<evidence type="ECO:0000256" key="4">
    <source>
        <dbReference type="ARBA" id="ARBA00011905"/>
    </source>
</evidence>
<evidence type="ECO:0000256" key="1">
    <source>
        <dbReference type="ARBA" id="ARBA00000903"/>
    </source>
</evidence>
<evidence type="ECO:0000313" key="11">
    <source>
        <dbReference type="Proteomes" id="UP000243793"/>
    </source>
</evidence>
<feature type="binding site" evidence="9">
    <location>
        <position position="66"/>
    </location>
    <ligand>
        <name>S-adenosyl-L-methionine</name>
        <dbReference type="ChEBI" id="CHEBI:59789"/>
    </ligand>
</feature>
<dbReference type="PIRSF" id="PIRSF023956">
    <property type="entry name" value="Thiopurine_S-methyltransferase"/>
    <property type="match status" value="1"/>
</dbReference>
<dbReference type="OrthoDB" id="9778208at2"/>
<keyword evidence="5 9" id="KW-0963">Cytoplasm</keyword>
<name>A0A1Y0CW72_9GAMM</name>
<dbReference type="InterPro" id="IPR022474">
    <property type="entry name" value="Thiopur_S-MeTfrase_Se/Te_detox"/>
</dbReference>
<evidence type="ECO:0000256" key="7">
    <source>
        <dbReference type="ARBA" id="ARBA00022679"/>
    </source>
</evidence>
<keyword evidence="8 9" id="KW-0949">S-adenosyl-L-methionine</keyword>
<dbReference type="HAMAP" id="MF_00812">
    <property type="entry name" value="Thiopur_methtran"/>
    <property type="match status" value="1"/>
</dbReference>
<feature type="binding site" evidence="9">
    <location>
        <position position="10"/>
    </location>
    <ligand>
        <name>S-adenosyl-L-methionine</name>
        <dbReference type="ChEBI" id="CHEBI:59789"/>
    </ligand>
</feature>
<dbReference type="GO" id="GO:0010038">
    <property type="term" value="P:response to metal ion"/>
    <property type="evidence" value="ECO:0007669"/>
    <property type="project" value="InterPro"/>
</dbReference>
<dbReference type="KEGG" id="ocm:CBP12_02455"/>
<protein>
    <recommendedName>
        <fullName evidence="4 9">Thiopurine S-methyltransferase</fullName>
        <ecNumber evidence="4 9">2.1.1.67</ecNumber>
    </recommendedName>
    <alternativeName>
        <fullName evidence="9">Thiopurine methyltransferase</fullName>
    </alternativeName>
</protein>
<dbReference type="PANTHER" id="PTHR10259:SF11">
    <property type="entry name" value="THIOPURINE S-METHYLTRANSFERASE"/>
    <property type="match status" value="1"/>
</dbReference>
<dbReference type="EC" id="2.1.1.67" evidence="4 9"/>
<dbReference type="GO" id="GO:0008119">
    <property type="term" value="F:thiopurine S-methyltransferase activity"/>
    <property type="evidence" value="ECO:0007669"/>
    <property type="project" value="UniProtKB-UniRule"/>
</dbReference>
<gene>
    <name evidence="9" type="primary">tpm</name>
    <name evidence="10" type="ORF">CBP12_02455</name>
</gene>
<evidence type="ECO:0000256" key="6">
    <source>
        <dbReference type="ARBA" id="ARBA00022603"/>
    </source>
</evidence>
<dbReference type="PROSITE" id="PS51585">
    <property type="entry name" value="SAM_MT_TPMT"/>
    <property type="match status" value="1"/>
</dbReference>
<evidence type="ECO:0000256" key="2">
    <source>
        <dbReference type="ARBA" id="ARBA00004496"/>
    </source>
</evidence>
<keyword evidence="6 9" id="KW-0489">Methyltransferase</keyword>
<evidence type="ECO:0000256" key="9">
    <source>
        <dbReference type="HAMAP-Rule" id="MF_00812"/>
    </source>
</evidence>
<organism evidence="10 11">
    <name type="scientific">Oceanisphaera avium</name>
    <dbReference type="NCBI Taxonomy" id="1903694"/>
    <lineage>
        <taxon>Bacteria</taxon>
        <taxon>Pseudomonadati</taxon>
        <taxon>Pseudomonadota</taxon>
        <taxon>Gammaproteobacteria</taxon>
        <taxon>Aeromonadales</taxon>
        <taxon>Aeromonadaceae</taxon>
        <taxon>Oceanisphaera</taxon>
    </lineage>
</organism>
<comment type="catalytic activity">
    <reaction evidence="1 9">
        <text>S-adenosyl-L-methionine + a thiopurine = S-adenosyl-L-homocysteine + a thiopurine S-methylether.</text>
        <dbReference type="EC" id="2.1.1.67"/>
    </reaction>
</comment>
<sequence>MDIEFWQQRWQENRIGFHRQAINPRLIQFWPSLNIAKSARVLVPLCGKSNDMHWLAEQGHEVCGFELSPIAVTEFFSDAALKPLQSTVGPYTCWQAPPYKIFQGDFFQAASLNQHFTAMYDRAALVALPNRLQPQYVALLAQLLLPGAQGVLITVHYAPEQQQTPPFSVSEAKVRELFAPYFSVQLCARHAESLNHPRAATDDIEFFDELSFIVIRNEQPVVQPRAE</sequence>
<dbReference type="InterPro" id="IPR008854">
    <property type="entry name" value="TPMT"/>
</dbReference>
<comment type="similarity">
    <text evidence="3 9">Belongs to the class I-like SAM-binding methyltransferase superfamily. TPMT family.</text>
</comment>
<dbReference type="InterPro" id="IPR025835">
    <property type="entry name" value="Thiopurine_S-MeTrfase"/>
</dbReference>
<dbReference type="GO" id="GO:0032259">
    <property type="term" value="P:methylation"/>
    <property type="evidence" value="ECO:0007669"/>
    <property type="project" value="UniProtKB-KW"/>
</dbReference>
<dbReference type="EMBL" id="CP021376">
    <property type="protein sequence ID" value="ART79147.1"/>
    <property type="molecule type" value="Genomic_DNA"/>
</dbReference>
<evidence type="ECO:0000313" key="10">
    <source>
        <dbReference type="EMBL" id="ART79147.1"/>
    </source>
</evidence>
<dbReference type="Proteomes" id="UP000243793">
    <property type="component" value="Chromosome"/>
</dbReference>
<reference evidence="11" key="1">
    <citation type="submission" date="2017-05" db="EMBL/GenBank/DDBJ databases">
        <authorList>
            <person name="Sung H."/>
        </authorList>
    </citation>
    <scope>NUCLEOTIDE SEQUENCE [LARGE SCALE GENOMIC DNA]</scope>
    <source>
        <strain evidence="11">AMac2203</strain>
    </source>
</reference>
<dbReference type="Pfam" id="PF05724">
    <property type="entry name" value="TPMT"/>
    <property type="match status" value="1"/>
</dbReference>
<feature type="binding site" evidence="9">
    <location>
        <position position="122"/>
    </location>
    <ligand>
        <name>S-adenosyl-L-methionine</name>
        <dbReference type="ChEBI" id="CHEBI:59789"/>
    </ligand>
</feature>
<keyword evidence="7 9" id="KW-0808">Transferase</keyword>
<dbReference type="RefSeq" id="WP_086962626.1">
    <property type="nucleotide sequence ID" value="NZ_CP021376.1"/>
</dbReference>
<keyword evidence="11" id="KW-1185">Reference proteome</keyword>
<dbReference type="NCBIfam" id="NF009732">
    <property type="entry name" value="PRK13255.1"/>
    <property type="match status" value="1"/>
</dbReference>
<dbReference type="Gene3D" id="3.40.50.150">
    <property type="entry name" value="Vaccinia Virus protein VP39"/>
    <property type="match status" value="1"/>
</dbReference>
<dbReference type="AlphaFoldDB" id="A0A1Y0CW72"/>
<comment type="subcellular location">
    <subcellularLocation>
        <location evidence="2 9">Cytoplasm</location>
    </subcellularLocation>
</comment>
<dbReference type="PANTHER" id="PTHR10259">
    <property type="entry name" value="THIOPURINE S-METHYLTRANSFERASE"/>
    <property type="match status" value="1"/>
</dbReference>
<dbReference type="GO" id="GO:0005737">
    <property type="term" value="C:cytoplasm"/>
    <property type="evidence" value="ECO:0007669"/>
    <property type="project" value="UniProtKB-SubCell"/>
</dbReference>
<dbReference type="InterPro" id="IPR029063">
    <property type="entry name" value="SAM-dependent_MTases_sf"/>
</dbReference>
<proteinExistence type="inferred from homology"/>
<dbReference type="FunFam" id="3.40.50.150:FF:000101">
    <property type="entry name" value="Thiopurine S-methyltransferase"/>
    <property type="match status" value="1"/>
</dbReference>